<dbReference type="NCBIfam" id="TIGR03617">
    <property type="entry name" value="F420_MSMEG_2256"/>
    <property type="match status" value="1"/>
</dbReference>
<gene>
    <name evidence="2" type="ORF">MSHI_14650</name>
</gene>
<evidence type="ECO:0000313" key="2">
    <source>
        <dbReference type="EMBL" id="BBX73559.1"/>
    </source>
</evidence>
<dbReference type="KEGG" id="mshj:MSHI_14650"/>
<dbReference type="Proteomes" id="UP000467236">
    <property type="component" value="Chromosome"/>
</dbReference>
<organism evidence="2 3">
    <name type="scientific">Mycobacterium shinjukuense</name>
    <dbReference type="NCBI Taxonomy" id="398694"/>
    <lineage>
        <taxon>Bacteria</taxon>
        <taxon>Bacillati</taxon>
        <taxon>Actinomycetota</taxon>
        <taxon>Actinomycetes</taxon>
        <taxon>Mycobacteriales</taxon>
        <taxon>Mycobacteriaceae</taxon>
        <taxon>Mycobacterium</taxon>
    </lineage>
</organism>
<dbReference type="InterPro" id="IPR050564">
    <property type="entry name" value="F420-G6PD/mer"/>
</dbReference>
<keyword evidence="3" id="KW-1185">Reference proteome</keyword>
<dbReference type="EMBL" id="AP022575">
    <property type="protein sequence ID" value="BBX73559.1"/>
    <property type="molecule type" value="Genomic_DNA"/>
</dbReference>
<proteinExistence type="predicted"/>
<dbReference type="SUPFAM" id="SSF51679">
    <property type="entry name" value="Bacterial luciferase-like"/>
    <property type="match status" value="1"/>
</dbReference>
<reference evidence="2 3" key="1">
    <citation type="journal article" date="2019" name="Emerg. Microbes Infect.">
        <title>Comprehensive subspecies identification of 175 nontuberculous mycobacteria species based on 7547 genomic profiles.</title>
        <authorList>
            <person name="Matsumoto Y."/>
            <person name="Kinjo T."/>
            <person name="Motooka D."/>
            <person name="Nabeya D."/>
            <person name="Jung N."/>
            <person name="Uechi K."/>
            <person name="Horii T."/>
            <person name="Iida T."/>
            <person name="Fujita J."/>
            <person name="Nakamura S."/>
        </authorList>
    </citation>
    <scope>NUCLEOTIDE SEQUENCE [LARGE SCALE GENOMIC DNA]</scope>
    <source>
        <strain evidence="2 3">JCM 14233</strain>
    </source>
</reference>
<dbReference type="InterPro" id="IPR011251">
    <property type="entry name" value="Luciferase-like_dom"/>
</dbReference>
<dbReference type="PANTHER" id="PTHR43244:SF2">
    <property type="entry name" value="CONSERVED HYPOTHETICAL ALANINE AND PROLINE-RICH PROTEIN"/>
    <property type="match status" value="1"/>
</dbReference>
<dbReference type="InterPro" id="IPR036661">
    <property type="entry name" value="Luciferase-like_sf"/>
</dbReference>
<evidence type="ECO:0000259" key="1">
    <source>
        <dbReference type="Pfam" id="PF00296"/>
    </source>
</evidence>
<accession>A0A7I7MQH0</accession>
<dbReference type="InterPro" id="IPR019919">
    <property type="entry name" value="Lucif-like_OxRdtase_MSMEG_2256"/>
</dbReference>
<protein>
    <submittedName>
        <fullName evidence="2">LLM class F420-dependent oxidoreductase</fullName>
    </submittedName>
</protein>
<dbReference type="CDD" id="cd01097">
    <property type="entry name" value="Tetrahydromethanopterin_reductase"/>
    <property type="match status" value="1"/>
</dbReference>
<dbReference type="Pfam" id="PF00296">
    <property type="entry name" value="Bac_luciferase"/>
    <property type="match status" value="1"/>
</dbReference>
<dbReference type="PANTHER" id="PTHR43244">
    <property type="match status" value="1"/>
</dbReference>
<dbReference type="AlphaFoldDB" id="A0A7I7MQH0"/>
<dbReference type="GO" id="GO:0016705">
    <property type="term" value="F:oxidoreductase activity, acting on paired donors, with incorporation or reduction of molecular oxygen"/>
    <property type="evidence" value="ECO:0007669"/>
    <property type="project" value="InterPro"/>
</dbReference>
<feature type="domain" description="Luciferase-like" evidence="1">
    <location>
        <begin position="28"/>
        <end position="327"/>
    </location>
</feature>
<evidence type="ECO:0000313" key="3">
    <source>
        <dbReference type="Proteomes" id="UP000467236"/>
    </source>
</evidence>
<name>A0A7I7MQH0_9MYCO</name>
<dbReference type="Gene3D" id="3.20.20.30">
    <property type="entry name" value="Luciferase-like domain"/>
    <property type="match status" value="1"/>
</dbReference>
<sequence>MRQRPCAPSLARTVYRATVHVDVMVIPQPLGKIGDLARRTQAAGFDGLLFTEAGRTAFLSAAVASQAAPGLELSTGIAVAFPRSPFVAAATAWELQEATDGKFRLGLGTQVRRHVERRYGMPFDPPGPRLRDYVLAVKACFAAFRTGALDHHGQFYKLDFITPQWSPGPIEAPDPKVDIAAVNPWMLRMAGEVADGVHVHPIGEPGYLARHVMPNIAEGAAKSQRSPSEIAVIVPVMTIVGETEEERRNEREFVRASLSFYASTPNYAFIFDEAGFEGTTARIREKQKAGDFTGMTAQITDDHIATFATESTWDGLAEALIARYEGIATRIVLYNALGDPERFQRYGQVAQRISAR</sequence>